<dbReference type="PANTHER" id="PTHR47691">
    <property type="entry name" value="REGULATOR-RELATED"/>
    <property type="match status" value="1"/>
</dbReference>
<dbReference type="EMBL" id="JANKHO010000872">
    <property type="protein sequence ID" value="KAJ3505530.1"/>
    <property type="molecule type" value="Genomic_DNA"/>
</dbReference>
<dbReference type="OrthoDB" id="2846384at2759"/>
<accession>A0A9W8JXC1</accession>
<dbReference type="Gene3D" id="3.40.50.300">
    <property type="entry name" value="P-loop containing nucleotide triphosphate hydrolases"/>
    <property type="match status" value="1"/>
</dbReference>
<dbReference type="InterPro" id="IPR019734">
    <property type="entry name" value="TPR_rpt"/>
</dbReference>
<dbReference type="PANTHER" id="PTHR47691:SF3">
    <property type="entry name" value="HTH-TYPE TRANSCRIPTIONAL REGULATOR RV0890C-RELATED"/>
    <property type="match status" value="1"/>
</dbReference>
<reference evidence="2" key="1">
    <citation type="submission" date="2022-07" db="EMBL/GenBank/DDBJ databases">
        <title>Genome Sequence of Agrocybe chaxingu.</title>
        <authorList>
            <person name="Buettner E."/>
        </authorList>
    </citation>
    <scope>NUCLEOTIDE SEQUENCE</scope>
    <source>
        <strain evidence="2">MP-N11</strain>
    </source>
</reference>
<evidence type="ECO:0000259" key="1">
    <source>
        <dbReference type="Pfam" id="PF13191"/>
    </source>
</evidence>
<organism evidence="2 3">
    <name type="scientific">Agrocybe chaxingu</name>
    <dbReference type="NCBI Taxonomy" id="84603"/>
    <lineage>
        <taxon>Eukaryota</taxon>
        <taxon>Fungi</taxon>
        <taxon>Dikarya</taxon>
        <taxon>Basidiomycota</taxon>
        <taxon>Agaricomycotina</taxon>
        <taxon>Agaricomycetes</taxon>
        <taxon>Agaricomycetidae</taxon>
        <taxon>Agaricales</taxon>
        <taxon>Agaricineae</taxon>
        <taxon>Strophariaceae</taxon>
        <taxon>Agrocybe</taxon>
    </lineage>
</organism>
<name>A0A9W8JXC1_9AGAR</name>
<dbReference type="SMART" id="SM00028">
    <property type="entry name" value="TPR"/>
    <property type="match status" value="4"/>
</dbReference>
<proteinExistence type="predicted"/>
<dbReference type="Proteomes" id="UP001148786">
    <property type="component" value="Unassembled WGS sequence"/>
</dbReference>
<dbReference type="InterPro" id="IPR027417">
    <property type="entry name" value="P-loop_NTPase"/>
</dbReference>
<dbReference type="InterPro" id="IPR011990">
    <property type="entry name" value="TPR-like_helical_dom_sf"/>
</dbReference>
<dbReference type="InterPro" id="IPR041664">
    <property type="entry name" value="AAA_16"/>
</dbReference>
<gene>
    <name evidence="2" type="ORF">NLJ89_g7367</name>
</gene>
<dbReference type="AlphaFoldDB" id="A0A9W8JXC1"/>
<keyword evidence="3" id="KW-1185">Reference proteome</keyword>
<dbReference type="SUPFAM" id="SSF52540">
    <property type="entry name" value="P-loop containing nucleoside triphosphate hydrolases"/>
    <property type="match status" value="1"/>
</dbReference>
<feature type="domain" description="Orc1-like AAA ATPase" evidence="1">
    <location>
        <begin position="57"/>
        <end position="204"/>
    </location>
</feature>
<sequence>MSQQPLLSSETQSSFSKLSKVWKYAKVVSDQVANACARYATGRHPGKRPSLLPPDREVYGRDGYISHILDEIAKGNNHIAIVGPPGIGKSAVGAAVLYHRQSHELFGNRRHWAYFRDIPNAECLFGVLLNSLSADTETLESEIDPNLSLTAFNERLYSLISTLQTQKLRRLLIMDDFDGVWEAHRNLLEPVLQQLSSVAQLTIVVILQGFADLPQAITRIELPPLQPLYAKLLFLQVYPRSDSAIDDLLRELDFHPLSIVVIARACQLHNLKPSEILKGLKDNGLHGLPEHIGGLEEMATLKGAINDSLNRLSSPEATKLLRIICSLPAGIMDNDLTNVAPSVPNVDRMAALLRNLSLTSIDQGHHLRVLSPLRPLLMKYHDLDPQSRHDLYYYYFNLAREGLRRPGDAYFLSGIKKLREHQQNIEAILFHALEDGDPVAIEATLHYSSPCCAIKPRLDLVAKAVEAAKRNETPQLETAIQDSSMALTARCLLRLGEMHLAAGNYLGAWHPEASKRFQLLGDNVSAAHCQLMDAEHTWINYPDRAIEELKLLCENFLALGDVPGEAKCTLTLAEWCLDKGRLEDGRKAYQRSISKYKDRHHKALAQRIMAQIHLSQGKLEDARSLLVNVIDTLTKFGDRSSTSDCHADLAQVYVKLHRMEDAQEAYKRAILEYEALGQALDAAFGRRWAARISESNEAVKLLQDAIPVFRECSFIFANAESRFELAVHYMEMGQLEDALLHLQIARPELQANLTPEYAARALGLIIICQFLTNNHDAANLTFEVGRYELHSRLLQGQQDLPRPQDLTLEYFIASQAPIIKRIEVDQELSRVRELR</sequence>
<dbReference type="Pfam" id="PF13424">
    <property type="entry name" value="TPR_12"/>
    <property type="match status" value="1"/>
</dbReference>
<dbReference type="SUPFAM" id="SSF48452">
    <property type="entry name" value="TPR-like"/>
    <property type="match status" value="1"/>
</dbReference>
<dbReference type="Gene3D" id="1.25.40.10">
    <property type="entry name" value="Tetratricopeptide repeat domain"/>
    <property type="match status" value="2"/>
</dbReference>
<evidence type="ECO:0000313" key="2">
    <source>
        <dbReference type="EMBL" id="KAJ3505530.1"/>
    </source>
</evidence>
<protein>
    <recommendedName>
        <fullName evidence="1">Orc1-like AAA ATPase domain-containing protein</fullName>
    </recommendedName>
</protein>
<evidence type="ECO:0000313" key="3">
    <source>
        <dbReference type="Proteomes" id="UP001148786"/>
    </source>
</evidence>
<comment type="caution">
    <text evidence="2">The sequence shown here is derived from an EMBL/GenBank/DDBJ whole genome shotgun (WGS) entry which is preliminary data.</text>
</comment>
<dbReference type="Pfam" id="PF13191">
    <property type="entry name" value="AAA_16"/>
    <property type="match status" value="1"/>
</dbReference>